<accession>A0ABW5K4B1</accession>
<dbReference type="PROSITE" id="PS51186">
    <property type="entry name" value="GNAT"/>
    <property type="match status" value="1"/>
</dbReference>
<gene>
    <name evidence="2" type="ORF">ACFSSB_10365</name>
</gene>
<name>A0ABW5K4B1_9FLAO</name>
<evidence type="ECO:0000259" key="1">
    <source>
        <dbReference type="PROSITE" id="PS51186"/>
    </source>
</evidence>
<dbReference type="InterPro" id="IPR051531">
    <property type="entry name" value="N-acetyltransferase"/>
</dbReference>
<evidence type="ECO:0000313" key="2">
    <source>
        <dbReference type="EMBL" id="MFD2542720.1"/>
    </source>
</evidence>
<dbReference type="InterPro" id="IPR000182">
    <property type="entry name" value="GNAT_dom"/>
</dbReference>
<sequence length="187" mass="21697">MKFYIETERLILREIRDCDLNGMFELDANPRVHKYLGNTPITSIEQAQTYIDNLKTQYIDRGIGRFAVIEKASGAFIGWSGLKFNTGEKERLGDKVDFYDIGYRLIERYWNKGYAKESAIAALHFGFNDLKLETIVGTAETENIASNKILKKIGLQYTETFAYKNVMLHWYTLKKEDYAKKMSGMWS</sequence>
<dbReference type="EC" id="2.3.-.-" evidence="2"/>
<evidence type="ECO:0000313" key="3">
    <source>
        <dbReference type="Proteomes" id="UP001597467"/>
    </source>
</evidence>
<dbReference type="PANTHER" id="PTHR43792:SF16">
    <property type="entry name" value="N-ACETYLTRANSFERASE DOMAIN-CONTAINING PROTEIN"/>
    <property type="match status" value="1"/>
</dbReference>
<dbReference type="Proteomes" id="UP001597467">
    <property type="component" value="Unassembled WGS sequence"/>
</dbReference>
<reference evidence="3" key="1">
    <citation type="journal article" date="2019" name="Int. J. Syst. Evol. Microbiol.">
        <title>The Global Catalogue of Microorganisms (GCM) 10K type strain sequencing project: providing services to taxonomists for standard genome sequencing and annotation.</title>
        <authorList>
            <consortium name="The Broad Institute Genomics Platform"/>
            <consortium name="The Broad Institute Genome Sequencing Center for Infectious Disease"/>
            <person name="Wu L."/>
            <person name="Ma J."/>
        </authorList>
    </citation>
    <scope>NUCLEOTIDE SEQUENCE [LARGE SCALE GENOMIC DNA]</scope>
    <source>
        <strain evidence="3">KCTC 42808</strain>
    </source>
</reference>
<dbReference type="InterPro" id="IPR016181">
    <property type="entry name" value="Acyl_CoA_acyltransferase"/>
</dbReference>
<comment type="caution">
    <text evidence="2">The sequence shown here is derived from an EMBL/GenBank/DDBJ whole genome shotgun (WGS) entry which is preliminary data.</text>
</comment>
<keyword evidence="3" id="KW-1185">Reference proteome</keyword>
<dbReference type="SUPFAM" id="SSF55729">
    <property type="entry name" value="Acyl-CoA N-acyltransferases (Nat)"/>
    <property type="match status" value="1"/>
</dbReference>
<dbReference type="Pfam" id="PF13302">
    <property type="entry name" value="Acetyltransf_3"/>
    <property type="match status" value="1"/>
</dbReference>
<dbReference type="GO" id="GO:0016746">
    <property type="term" value="F:acyltransferase activity"/>
    <property type="evidence" value="ECO:0007669"/>
    <property type="project" value="UniProtKB-KW"/>
</dbReference>
<organism evidence="2 3">
    <name type="scientific">Lacinutrix gracilariae</name>
    <dbReference type="NCBI Taxonomy" id="1747198"/>
    <lineage>
        <taxon>Bacteria</taxon>
        <taxon>Pseudomonadati</taxon>
        <taxon>Bacteroidota</taxon>
        <taxon>Flavobacteriia</taxon>
        <taxon>Flavobacteriales</taxon>
        <taxon>Flavobacteriaceae</taxon>
        <taxon>Lacinutrix</taxon>
    </lineage>
</organism>
<protein>
    <submittedName>
        <fullName evidence="2">GNAT family N-acetyltransferase</fullName>
        <ecNumber evidence="2">2.3.-.-</ecNumber>
    </submittedName>
</protein>
<dbReference type="Gene3D" id="3.40.630.30">
    <property type="match status" value="1"/>
</dbReference>
<dbReference type="PANTHER" id="PTHR43792">
    <property type="entry name" value="GNAT FAMILY, PUTATIVE (AFU_ORTHOLOGUE AFUA_3G00765)-RELATED-RELATED"/>
    <property type="match status" value="1"/>
</dbReference>
<feature type="domain" description="N-acetyltransferase" evidence="1">
    <location>
        <begin position="10"/>
        <end position="178"/>
    </location>
</feature>
<dbReference type="EMBL" id="JBHULM010000011">
    <property type="protein sequence ID" value="MFD2542720.1"/>
    <property type="molecule type" value="Genomic_DNA"/>
</dbReference>
<keyword evidence="2" id="KW-0808">Transferase</keyword>
<keyword evidence="2" id="KW-0012">Acyltransferase</keyword>
<dbReference type="RefSeq" id="WP_379903888.1">
    <property type="nucleotide sequence ID" value="NZ_JBHULM010000011.1"/>
</dbReference>
<proteinExistence type="predicted"/>